<feature type="region of interest" description="Disordered" evidence="12">
    <location>
        <begin position="43"/>
        <end position="99"/>
    </location>
</feature>
<dbReference type="Gene3D" id="2.10.110.10">
    <property type="entry name" value="Cysteine Rich Protein"/>
    <property type="match status" value="1"/>
</dbReference>
<dbReference type="PANTHER" id="PTHR24207:SF0">
    <property type="entry name" value="LIPOMA-PREFERRED PARTNER"/>
    <property type="match status" value="1"/>
</dbReference>
<dbReference type="PROSITE" id="PS00478">
    <property type="entry name" value="LIM_DOMAIN_1"/>
    <property type="match status" value="1"/>
</dbReference>
<keyword evidence="9" id="KW-0965">Cell junction</keyword>
<keyword evidence="6" id="KW-0677">Repeat</keyword>
<evidence type="ECO:0000256" key="3">
    <source>
        <dbReference type="ARBA" id="ARBA00009611"/>
    </source>
</evidence>
<evidence type="ECO:0000256" key="8">
    <source>
        <dbReference type="ARBA" id="ARBA00022889"/>
    </source>
</evidence>
<evidence type="ECO:0000256" key="9">
    <source>
        <dbReference type="ARBA" id="ARBA00022949"/>
    </source>
</evidence>
<gene>
    <name evidence="15" type="primary">LOC106546987</name>
</gene>
<comment type="subcellular location">
    <subcellularLocation>
        <location evidence="1">Cell junction</location>
    </subcellularLocation>
    <subcellularLocation>
        <location evidence="2">Cytoplasm</location>
    </subcellularLocation>
</comment>
<name>A0A6I9XZU2_9SAUR</name>
<evidence type="ECO:0000256" key="1">
    <source>
        <dbReference type="ARBA" id="ARBA00004282"/>
    </source>
</evidence>
<dbReference type="FunFam" id="2.10.110.10:FF:000027">
    <property type="entry name" value="lipoma-preferred partner isoform X1"/>
    <property type="match status" value="1"/>
</dbReference>
<evidence type="ECO:0000256" key="7">
    <source>
        <dbReference type="ARBA" id="ARBA00022833"/>
    </source>
</evidence>
<dbReference type="GO" id="GO:0098609">
    <property type="term" value="P:cell-cell adhesion"/>
    <property type="evidence" value="ECO:0007669"/>
    <property type="project" value="TreeGrafter"/>
</dbReference>
<dbReference type="GO" id="GO:0046872">
    <property type="term" value="F:metal ion binding"/>
    <property type="evidence" value="ECO:0007669"/>
    <property type="project" value="UniProtKB-KW"/>
</dbReference>
<dbReference type="Pfam" id="PF00412">
    <property type="entry name" value="LIM"/>
    <property type="match status" value="1"/>
</dbReference>
<dbReference type="SUPFAM" id="SSF57716">
    <property type="entry name" value="Glucocorticoid receptor-like (DNA-binding domain)"/>
    <property type="match status" value="2"/>
</dbReference>
<evidence type="ECO:0000313" key="15">
    <source>
        <dbReference type="RefSeq" id="XP_013919476.1"/>
    </source>
</evidence>
<keyword evidence="7 11" id="KW-0862">Zinc</keyword>
<dbReference type="GeneID" id="106546987"/>
<evidence type="ECO:0000256" key="10">
    <source>
        <dbReference type="ARBA" id="ARBA00023038"/>
    </source>
</evidence>
<evidence type="ECO:0000259" key="13">
    <source>
        <dbReference type="PROSITE" id="PS50023"/>
    </source>
</evidence>
<keyword evidence="10 11" id="KW-0440">LIM domain</keyword>
<evidence type="ECO:0000256" key="2">
    <source>
        <dbReference type="ARBA" id="ARBA00004496"/>
    </source>
</evidence>
<organism evidence="14 15">
    <name type="scientific">Thamnophis sirtalis</name>
    <dbReference type="NCBI Taxonomy" id="35019"/>
    <lineage>
        <taxon>Eukaryota</taxon>
        <taxon>Metazoa</taxon>
        <taxon>Chordata</taxon>
        <taxon>Craniata</taxon>
        <taxon>Vertebrata</taxon>
        <taxon>Euteleostomi</taxon>
        <taxon>Lepidosauria</taxon>
        <taxon>Squamata</taxon>
        <taxon>Bifurcata</taxon>
        <taxon>Unidentata</taxon>
        <taxon>Episquamata</taxon>
        <taxon>Toxicofera</taxon>
        <taxon>Serpentes</taxon>
        <taxon>Colubroidea</taxon>
        <taxon>Colubridae</taxon>
        <taxon>Natricinae</taxon>
        <taxon>Thamnophis</taxon>
    </lineage>
</organism>
<feature type="domain" description="LIM zinc-binding" evidence="13">
    <location>
        <begin position="392"/>
        <end position="448"/>
    </location>
</feature>
<dbReference type="PROSITE" id="PS50023">
    <property type="entry name" value="LIM_DOMAIN_2"/>
    <property type="match status" value="1"/>
</dbReference>
<protein>
    <submittedName>
        <fullName evidence="15">Thyroid receptor-interacting protein 6-like</fullName>
    </submittedName>
</protein>
<feature type="region of interest" description="Disordered" evidence="12">
    <location>
        <begin position="251"/>
        <end position="288"/>
    </location>
</feature>
<feature type="region of interest" description="Disordered" evidence="12">
    <location>
        <begin position="117"/>
        <end position="178"/>
    </location>
</feature>
<dbReference type="Proteomes" id="UP000504617">
    <property type="component" value="Unplaced"/>
</dbReference>
<keyword evidence="8" id="KW-0130">Cell adhesion</keyword>
<dbReference type="SMART" id="SM00132">
    <property type="entry name" value="LIM"/>
    <property type="match status" value="1"/>
</dbReference>
<dbReference type="CDD" id="cd09356">
    <property type="entry name" value="LIM2_TRIP6"/>
    <property type="match status" value="1"/>
</dbReference>
<dbReference type="AlphaFoldDB" id="A0A6I9XZU2"/>
<feature type="compositionally biased region" description="Low complexity" evidence="12">
    <location>
        <begin position="43"/>
        <end position="52"/>
    </location>
</feature>
<keyword evidence="14" id="KW-1185">Reference proteome</keyword>
<reference evidence="15" key="1">
    <citation type="submission" date="2025-08" db="UniProtKB">
        <authorList>
            <consortium name="RefSeq"/>
        </authorList>
    </citation>
    <scope>IDENTIFICATION</scope>
    <source>
        <tissue evidence="15">Skeletal muscle</tissue>
    </source>
</reference>
<evidence type="ECO:0000256" key="6">
    <source>
        <dbReference type="ARBA" id="ARBA00022737"/>
    </source>
</evidence>
<sequence>MSFDYISQQTLLLGGQTSLRVLDPNTWRTQLHPLCPFLSLNPSPASSSAPGPTFHPQDSPTDSPYSSVSERGSRGSWDSATPPSYTLQEGESPEQLRGFHPTNLDVQIDSLTSMLADMESSQQRRSERANAESVPYPHLQPGAPKPSPAPATYKPTLSGGFVPAKPDGKTLPYGGPPASGSPYPAAPVLPCQYSSPGSGDPYGYHRAPLAPKPYPQPMPASYATASSSAGPPFNVQVKVAKPVVGYNQPRRRAEPAYGPLSPQIGYGVKPPPQYASEPGPRARPHEAEPWYPEPPSYGQRLGEVEFYAGPAGQGRVGAPVGQFQSGLAKAGKEELTASLIPASSGGLRFPHQPPSCRPEEELERLTKKLMYDLNNPPTAEYFGGFSEPVTLEKCSMCSKPIMDRILRAMGKAYHPQCFICVVCHRCLDGIPFTVDATSQIHCIEDFHR</sequence>
<dbReference type="GO" id="GO:0001725">
    <property type="term" value="C:stress fiber"/>
    <property type="evidence" value="ECO:0007669"/>
    <property type="project" value="TreeGrafter"/>
</dbReference>
<dbReference type="PANTHER" id="PTHR24207">
    <property type="entry name" value="ZYX102 PROTEIN"/>
    <property type="match status" value="1"/>
</dbReference>
<dbReference type="InterPro" id="IPR001781">
    <property type="entry name" value="Znf_LIM"/>
</dbReference>
<keyword evidence="5 11" id="KW-0479">Metal-binding</keyword>
<comment type="similarity">
    <text evidence="3">Belongs to the zyxin/ajuba family.</text>
</comment>
<evidence type="ECO:0000256" key="4">
    <source>
        <dbReference type="ARBA" id="ARBA00022490"/>
    </source>
</evidence>
<dbReference type="GO" id="GO:0005925">
    <property type="term" value="C:focal adhesion"/>
    <property type="evidence" value="ECO:0007669"/>
    <property type="project" value="TreeGrafter"/>
</dbReference>
<dbReference type="GO" id="GO:0005737">
    <property type="term" value="C:cytoplasm"/>
    <property type="evidence" value="ECO:0007669"/>
    <property type="project" value="UniProtKB-SubCell"/>
</dbReference>
<evidence type="ECO:0000256" key="12">
    <source>
        <dbReference type="SAM" id="MobiDB-lite"/>
    </source>
</evidence>
<dbReference type="KEGG" id="tsr:106546987"/>
<evidence type="ECO:0000256" key="5">
    <source>
        <dbReference type="ARBA" id="ARBA00022723"/>
    </source>
</evidence>
<evidence type="ECO:0000256" key="11">
    <source>
        <dbReference type="PROSITE-ProRule" id="PRU00125"/>
    </source>
</evidence>
<proteinExistence type="inferred from homology"/>
<feature type="compositionally biased region" description="Polar residues" evidence="12">
    <location>
        <begin position="56"/>
        <end position="89"/>
    </location>
</feature>
<dbReference type="RefSeq" id="XP_013919476.1">
    <property type="nucleotide sequence ID" value="XM_014064001.1"/>
</dbReference>
<dbReference type="OrthoDB" id="25414at2759"/>
<accession>A0A6I9XZU2</accession>
<evidence type="ECO:0000313" key="14">
    <source>
        <dbReference type="Proteomes" id="UP000504617"/>
    </source>
</evidence>
<keyword evidence="4" id="KW-0963">Cytoplasm</keyword>